<accession>A0A8J2HD44</accession>
<comment type="similarity">
    <text evidence="1">Belongs to the multicopper oxidase family.</text>
</comment>
<sequence length="1325" mass="150663">MTETGFYRRQELRRFLYSRAPESPVRAGVPLAVSDCVVRTKCKKPNANGSGQWEPFYTFTVMKSGCLFCCITRMRLLFVPGFAKNLLRVMFVKFLTVIFLPVLAANQCAEGGIKLSTPEECTRDCSKDETPKICYYFFALEFFPALSSACEMCNSTTTQGLKNKADCECILVDGVERTVFSVNRMIPGPHIQVCKNDYIVVDVENMAEGVGATMYWHGLFQRNYQHYDGVPYVTQCPIEAFDRFRYQFLAAESGTFFYHSHVSVHRLDGQYGPLIIREPREDDPNSQYYDVDDPEHVILISDWMHELATERFPGLRKRWNSEAADNILINGRGTYTYENENKTNVELETFYVQPNTRHRFRLINSFTTICLAQFNIEDHQLLLIAQDAANMEPVYVDTIVIGSGERVDFVINTNNTAKKYWIQVRGLGICKEKKVNQLAKLQYQSYQDSESNFSDPPTYDEGLPRGILYNPLNASCDPQKGTVCSSNLKAADTFDEDILKVDPDVQIAPPLTEPEGQEYFCENTDYCKSKSNANELRPLLLYTRQKHSAGFHRRTRMPILSHPFHLHGTNFHVLDIGSLPEQPALTMDDIEKVVSKHRERLINKSYDRPSAKDSVLVPQGGWVIFRFRADNPGYWAFHCHFELHSITGMQVVVHIGSESDLPPTPPGFPRCVCKKINMLILLVFILPIFATGQQCADDGLKLSTPEECMRECSKNETRKICYYFFSLEFFPALSSACEMCQPTTTQGLKNKADCECILVDGVERTVFSVNRMIPGPHIQVCKNDYIVVDVENMAEGVGATMHWHGLFQRNYQHYDGVPYVTQCPIEAFDRFRYQFLAAESGTFFYHSHVSVHRLDGQYGPLIIREPREDDPNSQYYEVDDPAHVILISDWMHELATERFPGLRKRWSTQRAENILINGRGTYTFENGTETDVDLETFYVQPNTTHRFRLINAFTTVCLAQLNIEDHKLLLIAQDAANIEPVEVDTIIIGSGERVDFVINTNNDVKTYWIQVRGLGECQETEVNQLAKLQYQGDEDSDSASDPPTYSDGLPRGTLYNPLDGSCDPAEDNFCASNLKTADPFDQEILKPDPDVQIYLPFWFHNFNETNTFDVLYGSDPENYPVFFSPGAANPLVSVLGNVTFKSPSAPPLTEPEGHEYFCDSPDSDYCKKHAADRTPCSCTHVQNVPVNSIVEVIIYDKQRLPALNHPFHLHGGNFYVLDMGSLPEQDNLSESDIEKVMARHQKRLRLHKGYDRPSAKDSIIVPQGGWVIFRFRADNPGYWAFHCHFDWHSITGMQLIFHIGSDSDLPSTPSGFPRCGSFTPPVCAP</sequence>
<keyword evidence="3" id="KW-0560">Oxidoreductase</keyword>
<gene>
    <name evidence="8" type="ORF">HICCMSTLAB_LOCUS5344</name>
</gene>
<dbReference type="CDD" id="cd13884">
    <property type="entry name" value="CuRO_2_tcLCC_insect_like"/>
    <property type="match status" value="2"/>
</dbReference>
<feature type="domain" description="Plastocyanin-like" evidence="7">
    <location>
        <begin position="172"/>
        <end position="279"/>
    </location>
</feature>
<protein>
    <submittedName>
        <fullName evidence="8">Similar to LAC2: Laccase-2 (Cryptococcus neoformans var. grubii serotype A (Strain H99 / ATCC 208821 / CBS 10515 / FGSC 9487))</fullName>
    </submittedName>
</protein>
<dbReference type="Pfam" id="PF00394">
    <property type="entry name" value="Cu-oxidase"/>
    <property type="match status" value="2"/>
</dbReference>
<feature type="domain" description="Plastocyanin-like" evidence="5">
    <location>
        <begin position="295"/>
        <end position="444"/>
    </location>
</feature>
<evidence type="ECO:0000259" key="5">
    <source>
        <dbReference type="Pfam" id="PF00394"/>
    </source>
</evidence>
<dbReference type="GO" id="GO:0006826">
    <property type="term" value="P:iron ion transport"/>
    <property type="evidence" value="ECO:0007669"/>
    <property type="project" value="TreeGrafter"/>
</dbReference>
<feature type="domain" description="Plastocyanin-like" evidence="7">
    <location>
        <begin position="759"/>
        <end position="866"/>
    </location>
</feature>
<feature type="region of interest" description="Disordered" evidence="4">
    <location>
        <begin position="1030"/>
        <end position="1057"/>
    </location>
</feature>
<dbReference type="EMBL" id="CAJNRD030001119">
    <property type="protein sequence ID" value="CAG5089708.1"/>
    <property type="molecule type" value="Genomic_DNA"/>
</dbReference>
<feature type="domain" description="Plastocyanin-like" evidence="6">
    <location>
        <begin position="555"/>
        <end position="655"/>
    </location>
</feature>
<dbReference type="CDD" id="cd13858">
    <property type="entry name" value="CuRO_1_tcLCC2_insect_like"/>
    <property type="match status" value="2"/>
</dbReference>
<dbReference type="InterPro" id="IPR011706">
    <property type="entry name" value="Cu-oxidase_C"/>
</dbReference>
<name>A0A8J2HD44_COTCN</name>
<dbReference type="PANTHER" id="PTHR11709:SF232">
    <property type="entry name" value="STRAW, ISOFORM G"/>
    <property type="match status" value="1"/>
</dbReference>
<dbReference type="InterPro" id="IPR002355">
    <property type="entry name" value="Cu_oxidase_Cu_BS"/>
</dbReference>
<dbReference type="InterPro" id="IPR008972">
    <property type="entry name" value="Cupredoxin"/>
</dbReference>
<dbReference type="FunFam" id="2.60.40.420:FF:000045">
    <property type="entry name" value="Laccase 2"/>
    <property type="match status" value="2"/>
</dbReference>
<evidence type="ECO:0000313" key="9">
    <source>
        <dbReference type="Proteomes" id="UP000786811"/>
    </source>
</evidence>
<evidence type="ECO:0000259" key="6">
    <source>
        <dbReference type="Pfam" id="PF07731"/>
    </source>
</evidence>
<dbReference type="InterPro" id="IPR001117">
    <property type="entry name" value="Cu-oxidase_2nd"/>
</dbReference>
<evidence type="ECO:0000256" key="3">
    <source>
        <dbReference type="ARBA" id="ARBA00023002"/>
    </source>
</evidence>
<dbReference type="GO" id="GO:0005507">
    <property type="term" value="F:copper ion binding"/>
    <property type="evidence" value="ECO:0007669"/>
    <property type="project" value="InterPro"/>
</dbReference>
<comment type="caution">
    <text evidence="8">The sequence shown here is derived from an EMBL/GenBank/DDBJ whole genome shotgun (WGS) entry which is preliminary data.</text>
</comment>
<evidence type="ECO:0000313" key="8">
    <source>
        <dbReference type="EMBL" id="CAG5089708.1"/>
    </source>
</evidence>
<dbReference type="Proteomes" id="UP000786811">
    <property type="component" value="Unassembled WGS sequence"/>
</dbReference>
<dbReference type="OrthoDB" id="2121828at2759"/>
<organism evidence="8 9">
    <name type="scientific">Cotesia congregata</name>
    <name type="common">Parasitoid wasp</name>
    <name type="synonym">Apanteles congregatus</name>
    <dbReference type="NCBI Taxonomy" id="51543"/>
    <lineage>
        <taxon>Eukaryota</taxon>
        <taxon>Metazoa</taxon>
        <taxon>Ecdysozoa</taxon>
        <taxon>Arthropoda</taxon>
        <taxon>Hexapoda</taxon>
        <taxon>Insecta</taxon>
        <taxon>Pterygota</taxon>
        <taxon>Neoptera</taxon>
        <taxon>Endopterygota</taxon>
        <taxon>Hymenoptera</taxon>
        <taxon>Apocrita</taxon>
        <taxon>Ichneumonoidea</taxon>
        <taxon>Braconidae</taxon>
        <taxon>Microgastrinae</taxon>
        <taxon>Cotesia</taxon>
    </lineage>
</organism>
<evidence type="ECO:0000256" key="1">
    <source>
        <dbReference type="ARBA" id="ARBA00010609"/>
    </source>
</evidence>
<dbReference type="PROSITE" id="PS00080">
    <property type="entry name" value="MULTICOPPER_OXIDASE2"/>
    <property type="match status" value="2"/>
</dbReference>
<dbReference type="Pfam" id="PF07732">
    <property type="entry name" value="Cu-oxidase_3"/>
    <property type="match status" value="2"/>
</dbReference>
<evidence type="ECO:0000256" key="2">
    <source>
        <dbReference type="ARBA" id="ARBA00022723"/>
    </source>
</evidence>
<proteinExistence type="inferred from homology"/>
<feature type="domain" description="Plastocyanin-like" evidence="6">
    <location>
        <begin position="1171"/>
        <end position="1299"/>
    </location>
</feature>
<reference evidence="8" key="1">
    <citation type="submission" date="2021-04" db="EMBL/GenBank/DDBJ databases">
        <authorList>
            <person name="Chebbi M.A.C M."/>
        </authorList>
    </citation>
    <scope>NUCLEOTIDE SEQUENCE</scope>
</reference>
<dbReference type="InterPro" id="IPR045087">
    <property type="entry name" value="Cu-oxidase_fam"/>
</dbReference>
<dbReference type="InterPro" id="IPR011707">
    <property type="entry name" value="Cu-oxidase-like_N"/>
</dbReference>
<dbReference type="FunFam" id="2.60.40.420:FF:000031">
    <property type="entry name" value="Laccase-2 isoform A"/>
    <property type="match status" value="2"/>
</dbReference>
<feature type="domain" description="Plastocyanin-like" evidence="5">
    <location>
        <begin position="883"/>
        <end position="1032"/>
    </location>
</feature>
<dbReference type="Gene3D" id="2.60.40.420">
    <property type="entry name" value="Cupredoxins - blue copper proteins"/>
    <property type="match status" value="6"/>
</dbReference>
<keyword evidence="9" id="KW-1185">Reference proteome</keyword>
<dbReference type="CDD" id="cd13905">
    <property type="entry name" value="CuRO_3_tcLLC2_insect_like"/>
    <property type="match status" value="1"/>
</dbReference>
<evidence type="ECO:0000259" key="7">
    <source>
        <dbReference type="Pfam" id="PF07732"/>
    </source>
</evidence>
<dbReference type="GO" id="GO:0016491">
    <property type="term" value="F:oxidoreductase activity"/>
    <property type="evidence" value="ECO:0007669"/>
    <property type="project" value="UniProtKB-KW"/>
</dbReference>
<keyword evidence="2" id="KW-0479">Metal-binding</keyword>
<dbReference type="Pfam" id="PF07731">
    <property type="entry name" value="Cu-oxidase_2"/>
    <property type="match status" value="2"/>
</dbReference>
<dbReference type="PANTHER" id="PTHR11709">
    <property type="entry name" value="MULTI-COPPER OXIDASE"/>
    <property type="match status" value="1"/>
</dbReference>
<dbReference type="SUPFAM" id="SSF49503">
    <property type="entry name" value="Cupredoxins"/>
    <property type="match status" value="6"/>
</dbReference>
<evidence type="ECO:0000256" key="4">
    <source>
        <dbReference type="SAM" id="MobiDB-lite"/>
    </source>
</evidence>
<dbReference type="GO" id="GO:0005886">
    <property type="term" value="C:plasma membrane"/>
    <property type="evidence" value="ECO:0007669"/>
    <property type="project" value="TreeGrafter"/>
</dbReference>